<reference evidence="2" key="1">
    <citation type="submission" date="2014-04" db="EMBL/GenBank/DDBJ databases">
        <title>Paulomycin gene cluster.</title>
        <authorList>
            <person name="Li J."/>
            <person name="Xie Z."/>
            <person name="Ai G."/>
            <person name="Chen Y."/>
        </authorList>
    </citation>
    <scope>NUCLEOTIDE SEQUENCE</scope>
    <source>
        <strain evidence="2">NRRL8115</strain>
    </source>
</reference>
<feature type="domain" description="Elongation factor G-binding protein C-terminal treble-clef zinc-finger" evidence="1">
    <location>
        <begin position="9"/>
        <end position="161"/>
    </location>
</feature>
<dbReference type="InterPro" id="IPR032330">
    <property type="entry name" value="EF-G-binding_C"/>
</dbReference>
<protein>
    <submittedName>
        <fullName evidence="2">Pau8</fullName>
    </submittedName>
</protein>
<name>A0A075EYC2_9ACTN</name>
<proteinExistence type="predicted"/>
<dbReference type="EMBL" id="KJ721164">
    <property type="protein sequence ID" value="AIE54175.1"/>
    <property type="molecule type" value="Genomic_DNA"/>
</dbReference>
<dbReference type="AlphaFoldDB" id="A0A075EYC2"/>
<evidence type="ECO:0000259" key="1">
    <source>
        <dbReference type="Pfam" id="PF16571"/>
    </source>
</evidence>
<evidence type="ECO:0000313" key="2">
    <source>
        <dbReference type="EMBL" id="AIE54175.1"/>
    </source>
</evidence>
<dbReference type="Pfam" id="PF16571">
    <property type="entry name" value="FBP_C"/>
    <property type="match status" value="1"/>
</dbReference>
<accession>A0A075EYC2</accession>
<organism evidence="2">
    <name type="scientific">Streptomyces paulus</name>
    <dbReference type="NCBI Taxonomy" id="285551"/>
    <lineage>
        <taxon>Bacteria</taxon>
        <taxon>Bacillati</taxon>
        <taxon>Actinomycetota</taxon>
        <taxon>Actinomycetes</taxon>
        <taxon>Kitasatosporales</taxon>
        <taxon>Streptomycetaceae</taxon>
        <taxon>Streptomyces</taxon>
    </lineage>
</organism>
<sequence>MKELTESTIRSSFVNCSKGAAQRLAVPRLLADLPWDDLDFLGWQDPGAPDRRYIVAEHEGELVGVEFRRAPREGSTHRSMCSLCMTMHQSSGVALMTARKARQTGDSYNTVGTYICSDMACSLYVRGLRRAQPTGHPKESLTVDQKIERTRNNLFAFLHKIL</sequence>